<dbReference type="CDD" id="cd00090">
    <property type="entry name" value="HTH_ARSR"/>
    <property type="match status" value="1"/>
</dbReference>
<dbReference type="InterPro" id="IPR036388">
    <property type="entry name" value="WH-like_DNA-bd_sf"/>
</dbReference>
<dbReference type="Pfam" id="PF13412">
    <property type="entry name" value="HTH_24"/>
    <property type="match status" value="1"/>
</dbReference>
<proteinExistence type="predicted"/>
<dbReference type="InterPro" id="IPR019885">
    <property type="entry name" value="Tscrpt_reg_HTH_AsnC-type_CS"/>
</dbReference>
<dbReference type="GO" id="GO:0043200">
    <property type="term" value="P:response to amino acid"/>
    <property type="evidence" value="ECO:0007669"/>
    <property type="project" value="TreeGrafter"/>
</dbReference>
<name>A0A2G1QRC3_9HYPH</name>
<dbReference type="GO" id="GO:0005829">
    <property type="term" value="C:cytosol"/>
    <property type="evidence" value="ECO:0007669"/>
    <property type="project" value="TreeGrafter"/>
</dbReference>
<evidence type="ECO:0000256" key="2">
    <source>
        <dbReference type="ARBA" id="ARBA00023125"/>
    </source>
</evidence>
<feature type="domain" description="HTH asnC-type" evidence="4">
    <location>
        <begin position="3"/>
        <end position="64"/>
    </location>
</feature>
<protein>
    <submittedName>
        <fullName evidence="5">AsnC family transcriptional regulator</fullName>
    </submittedName>
</protein>
<accession>A0A2G1QRC3</accession>
<dbReference type="EMBL" id="PDVP01000002">
    <property type="protein sequence ID" value="PHP68042.1"/>
    <property type="molecule type" value="Genomic_DNA"/>
</dbReference>
<dbReference type="AlphaFoldDB" id="A0A2G1QRC3"/>
<keyword evidence="6" id="KW-1185">Reference proteome</keyword>
<dbReference type="SUPFAM" id="SSF54909">
    <property type="entry name" value="Dimeric alpha+beta barrel"/>
    <property type="match status" value="1"/>
</dbReference>
<sequence length="152" mass="17171">MELDNRDKRLLMLLQQDSRLTNAELAEKVGMSSSACWRRVRALEEAGVIERYGAVIQPRRVGLSFHAIVHVQLSRHDPDEIGAFIQAVSARREIQECHATTGEADYHLRVACADIDAYNRFLDDFLFRLPAVRSAQTNVVLKEIKRAGIVAL</sequence>
<reference evidence="5 6" key="1">
    <citation type="submission" date="2017-10" db="EMBL/GenBank/DDBJ databases">
        <title>Sedimentibacterium mangrovi gen. nov., sp. nov., a novel member of family Phyllobacteriacea isolated from mangrove sediment.</title>
        <authorList>
            <person name="Liao H."/>
            <person name="Tian Y."/>
        </authorList>
    </citation>
    <scope>NUCLEOTIDE SEQUENCE [LARGE SCALE GENOMIC DNA]</scope>
    <source>
        <strain evidence="5 6">X9-2-2</strain>
    </source>
</reference>
<dbReference type="RefSeq" id="WP_099304450.1">
    <property type="nucleotide sequence ID" value="NZ_PDVP01000002.1"/>
</dbReference>
<dbReference type="InterPro" id="IPR011991">
    <property type="entry name" value="ArsR-like_HTH"/>
</dbReference>
<dbReference type="SMART" id="SM00344">
    <property type="entry name" value="HTH_ASNC"/>
    <property type="match status" value="1"/>
</dbReference>
<dbReference type="Pfam" id="PF01037">
    <property type="entry name" value="AsnC_trans_reg"/>
    <property type="match status" value="1"/>
</dbReference>
<dbReference type="SUPFAM" id="SSF46785">
    <property type="entry name" value="Winged helix' DNA-binding domain"/>
    <property type="match status" value="1"/>
</dbReference>
<dbReference type="InterPro" id="IPR019888">
    <property type="entry name" value="Tscrpt_reg_AsnC-like"/>
</dbReference>
<dbReference type="InterPro" id="IPR019887">
    <property type="entry name" value="Tscrpt_reg_AsnC/Lrp_C"/>
</dbReference>
<comment type="caution">
    <text evidence="5">The sequence shown here is derived from an EMBL/GenBank/DDBJ whole genome shotgun (WGS) entry which is preliminary data.</text>
</comment>
<dbReference type="Proteomes" id="UP000221168">
    <property type="component" value="Unassembled WGS sequence"/>
</dbReference>
<dbReference type="PANTHER" id="PTHR30154:SF34">
    <property type="entry name" value="TRANSCRIPTIONAL REGULATOR AZLB"/>
    <property type="match status" value="1"/>
</dbReference>
<dbReference type="InterPro" id="IPR000485">
    <property type="entry name" value="AsnC-type_HTH_dom"/>
</dbReference>
<gene>
    <name evidence="5" type="ORF">CSC94_05090</name>
</gene>
<dbReference type="GO" id="GO:0043565">
    <property type="term" value="F:sequence-specific DNA binding"/>
    <property type="evidence" value="ECO:0007669"/>
    <property type="project" value="InterPro"/>
</dbReference>
<dbReference type="InterPro" id="IPR011008">
    <property type="entry name" value="Dimeric_a/b-barrel"/>
</dbReference>
<keyword evidence="2" id="KW-0238">DNA-binding</keyword>
<keyword evidence="1" id="KW-0805">Transcription regulation</keyword>
<dbReference type="PANTHER" id="PTHR30154">
    <property type="entry name" value="LEUCINE-RESPONSIVE REGULATORY PROTEIN"/>
    <property type="match status" value="1"/>
</dbReference>
<evidence type="ECO:0000256" key="3">
    <source>
        <dbReference type="ARBA" id="ARBA00023163"/>
    </source>
</evidence>
<evidence type="ECO:0000313" key="6">
    <source>
        <dbReference type="Proteomes" id="UP000221168"/>
    </source>
</evidence>
<dbReference type="PROSITE" id="PS00519">
    <property type="entry name" value="HTH_ASNC_1"/>
    <property type="match status" value="1"/>
</dbReference>
<dbReference type="PROSITE" id="PS50956">
    <property type="entry name" value="HTH_ASNC_2"/>
    <property type="match status" value="1"/>
</dbReference>
<dbReference type="PRINTS" id="PR00033">
    <property type="entry name" value="HTHASNC"/>
</dbReference>
<evidence type="ECO:0000256" key="1">
    <source>
        <dbReference type="ARBA" id="ARBA00023015"/>
    </source>
</evidence>
<dbReference type="Gene3D" id="3.30.70.920">
    <property type="match status" value="1"/>
</dbReference>
<dbReference type="FunFam" id="1.10.10.10:FF:000186">
    <property type="entry name" value="AsnC family transcriptional regulator"/>
    <property type="match status" value="1"/>
</dbReference>
<organism evidence="5 6">
    <name type="scientific">Zhengella mangrovi</name>
    <dbReference type="NCBI Taxonomy" id="1982044"/>
    <lineage>
        <taxon>Bacteria</taxon>
        <taxon>Pseudomonadati</taxon>
        <taxon>Pseudomonadota</taxon>
        <taxon>Alphaproteobacteria</taxon>
        <taxon>Hyphomicrobiales</taxon>
        <taxon>Notoacmeibacteraceae</taxon>
        <taxon>Zhengella</taxon>
    </lineage>
</organism>
<dbReference type="OrthoDB" id="9811243at2"/>
<evidence type="ECO:0000313" key="5">
    <source>
        <dbReference type="EMBL" id="PHP68042.1"/>
    </source>
</evidence>
<keyword evidence="3" id="KW-0804">Transcription</keyword>
<dbReference type="GO" id="GO:0006355">
    <property type="term" value="P:regulation of DNA-templated transcription"/>
    <property type="evidence" value="ECO:0007669"/>
    <property type="project" value="UniProtKB-ARBA"/>
</dbReference>
<dbReference type="InterPro" id="IPR036390">
    <property type="entry name" value="WH_DNA-bd_sf"/>
</dbReference>
<dbReference type="Gene3D" id="1.10.10.10">
    <property type="entry name" value="Winged helix-like DNA-binding domain superfamily/Winged helix DNA-binding domain"/>
    <property type="match status" value="1"/>
</dbReference>
<evidence type="ECO:0000259" key="4">
    <source>
        <dbReference type="PROSITE" id="PS50956"/>
    </source>
</evidence>